<reference evidence="1 2" key="1">
    <citation type="submission" date="2017-09" db="EMBL/GenBank/DDBJ databases">
        <authorList>
            <consortium name="International Durum Wheat Genome Sequencing Consortium (IDWGSC)"/>
            <person name="Milanesi L."/>
        </authorList>
    </citation>
    <scope>NUCLEOTIDE SEQUENCE [LARGE SCALE GENOMIC DNA]</scope>
    <source>
        <strain evidence="2">cv. Svevo</strain>
    </source>
</reference>
<dbReference type="AlphaFoldDB" id="A0A9R0V2X9"/>
<dbReference type="EMBL" id="LT934112">
    <property type="protein sequence ID" value="VAH12715.1"/>
    <property type="molecule type" value="Genomic_DNA"/>
</dbReference>
<keyword evidence="2" id="KW-1185">Reference proteome</keyword>
<protein>
    <recommendedName>
        <fullName evidence="3">KEN domain-containing protein</fullName>
    </recommendedName>
</protein>
<proteinExistence type="predicted"/>
<dbReference type="OMA" id="HEATYIM"/>
<evidence type="ECO:0000313" key="1">
    <source>
        <dbReference type="EMBL" id="VAH12715.1"/>
    </source>
</evidence>
<gene>
    <name evidence="1" type="ORF">TRITD_1Bv1G008950</name>
</gene>
<name>A0A9R0V2X9_TRITD</name>
<dbReference type="Gramene" id="TRITD1Bv1G008950.1">
    <property type="protein sequence ID" value="TRITD1Bv1G008950.1"/>
    <property type="gene ID" value="TRITD1Bv1G008950"/>
</dbReference>
<dbReference type="Proteomes" id="UP000324705">
    <property type="component" value="Chromosome 1B"/>
</dbReference>
<organism evidence="1 2">
    <name type="scientific">Triticum turgidum subsp. durum</name>
    <name type="common">Durum wheat</name>
    <name type="synonym">Triticum durum</name>
    <dbReference type="NCBI Taxonomy" id="4567"/>
    <lineage>
        <taxon>Eukaryota</taxon>
        <taxon>Viridiplantae</taxon>
        <taxon>Streptophyta</taxon>
        <taxon>Embryophyta</taxon>
        <taxon>Tracheophyta</taxon>
        <taxon>Spermatophyta</taxon>
        <taxon>Magnoliopsida</taxon>
        <taxon>Liliopsida</taxon>
        <taxon>Poales</taxon>
        <taxon>Poaceae</taxon>
        <taxon>BOP clade</taxon>
        <taxon>Pooideae</taxon>
        <taxon>Triticodae</taxon>
        <taxon>Triticeae</taxon>
        <taxon>Triticinae</taxon>
        <taxon>Triticum</taxon>
    </lineage>
</organism>
<evidence type="ECO:0000313" key="2">
    <source>
        <dbReference type="Proteomes" id="UP000324705"/>
    </source>
</evidence>
<sequence length="358" mass="41926">MNYNQVYKTVYQNTSRQGQCTVSVKEKYIDTNKNETDLHEAIYKVGPLEVKCLVKEDCQSDPAPFQSYCILQDFRHLNIVSIENYYFDECGEGRMVLSWVDQTLRGWLVKVADEKHRLKAFESTCMSCKPSTIFRKMVIGMCDAVQCMLKNNVYPCSILLDDIYLVNHASPTVKILVSDVIQIYRNSHRISHERLIWKDVREVVEECVTIAAKRAIHPDTKRFFQYIGFASVKKLESYPDTWNDQDKIQYLLHVMSGKKNYVSSKVNGIRNFNWPKENSGHLPRLFRDLKDHQEKETKSTYNTNDPYDYLRLCRNGIKHWDLLPSHITIICGDVSGFLRYIERWNPGIWCDLYEALEA</sequence>
<accession>A0A9R0V2X9</accession>
<evidence type="ECO:0008006" key="3">
    <source>
        <dbReference type="Google" id="ProtNLM"/>
    </source>
</evidence>
<dbReference type="InterPro" id="IPR038357">
    <property type="entry name" value="KEN_sf"/>
</dbReference>
<dbReference type="Gene3D" id="1.20.1440.180">
    <property type="entry name" value="KEN domain"/>
    <property type="match status" value="1"/>
</dbReference>